<dbReference type="Proteomes" id="UP000473574">
    <property type="component" value="Unassembled WGS sequence"/>
</dbReference>
<organism evidence="2 3">
    <name type="scientific">Adonisia turfae CCMR0082</name>
    <dbReference type="NCBI Taxonomy" id="2304604"/>
    <lineage>
        <taxon>Bacteria</taxon>
        <taxon>Bacillati</taxon>
        <taxon>Cyanobacteriota</taxon>
        <taxon>Adonisia</taxon>
        <taxon>Adonisia turfae</taxon>
    </lineage>
</organism>
<protein>
    <submittedName>
        <fullName evidence="2">XRE family transcriptional regulator</fullName>
    </submittedName>
</protein>
<dbReference type="Gene3D" id="1.10.260.40">
    <property type="entry name" value="lambda repressor-like DNA-binding domains"/>
    <property type="match status" value="1"/>
</dbReference>
<dbReference type="SUPFAM" id="SSF47413">
    <property type="entry name" value="lambda repressor-like DNA-binding domains"/>
    <property type="match status" value="1"/>
</dbReference>
<name>A0A6M0SDR8_9CYAN</name>
<comment type="caution">
    <text evidence="2">The sequence shown here is derived from an EMBL/GenBank/DDBJ whole genome shotgun (WGS) entry which is preliminary data.</text>
</comment>
<dbReference type="Pfam" id="PF13443">
    <property type="entry name" value="HTH_26"/>
    <property type="match status" value="1"/>
</dbReference>
<evidence type="ECO:0000313" key="2">
    <source>
        <dbReference type="EMBL" id="NEZ66635.1"/>
    </source>
</evidence>
<gene>
    <name evidence="2" type="ORF">D0962_28405</name>
</gene>
<sequence>MIDIAITPMIQWKLRQVMADRQMTNRALADLVGMHETSISNMKRRNDMPRIDGVLLNGLCNALSCTPFDLIVYSVDAEEPDGDRSS</sequence>
<dbReference type="InterPro" id="IPR010982">
    <property type="entry name" value="Lambda_DNA-bd_dom_sf"/>
</dbReference>
<dbReference type="CDD" id="cd00093">
    <property type="entry name" value="HTH_XRE"/>
    <property type="match status" value="1"/>
</dbReference>
<evidence type="ECO:0000259" key="1">
    <source>
        <dbReference type="Pfam" id="PF13443"/>
    </source>
</evidence>
<reference evidence="2 3" key="1">
    <citation type="journal article" date="2020" name="Microb. Ecol.">
        <title>Ecogenomics of the Marine Benthic Filamentous Cyanobacterium Adonisia.</title>
        <authorList>
            <person name="Walter J.M."/>
            <person name="Coutinho F.H."/>
            <person name="Leomil L."/>
            <person name="Hargreaves P.I."/>
            <person name="Campeao M.E."/>
            <person name="Vieira V.V."/>
            <person name="Silva B.S."/>
            <person name="Fistarol G.O."/>
            <person name="Salomon P.S."/>
            <person name="Sawabe T."/>
            <person name="Mino S."/>
            <person name="Hosokawa M."/>
            <person name="Miyashita H."/>
            <person name="Maruyama F."/>
            <person name="van Verk M.C."/>
            <person name="Dutilh B.E."/>
            <person name="Thompson C.C."/>
            <person name="Thompson F.L."/>
        </authorList>
    </citation>
    <scope>NUCLEOTIDE SEQUENCE [LARGE SCALE GENOMIC DNA]</scope>
    <source>
        <strain evidence="2 3">CCMR0082</strain>
    </source>
</reference>
<evidence type="ECO:0000313" key="3">
    <source>
        <dbReference type="Proteomes" id="UP000473574"/>
    </source>
</evidence>
<dbReference type="EMBL" id="QZCE01000002">
    <property type="protein sequence ID" value="NEZ66635.1"/>
    <property type="molecule type" value="Genomic_DNA"/>
</dbReference>
<proteinExistence type="predicted"/>
<dbReference type="InterPro" id="IPR001387">
    <property type="entry name" value="Cro/C1-type_HTH"/>
</dbReference>
<accession>A0A6M0SDR8</accession>
<dbReference type="AlphaFoldDB" id="A0A6M0SDR8"/>
<dbReference type="GO" id="GO:0003677">
    <property type="term" value="F:DNA binding"/>
    <property type="evidence" value="ECO:0007669"/>
    <property type="project" value="InterPro"/>
</dbReference>
<feature type="domain" description="HTH cro/C1-type" evidence="1">
    <location>
        <begin position="13"/>
        <end position="74"/>
    </location>
</feature>
<dbReference type="RefSeq" id="WP_348918251.1">
    <property type="nucleotide sequence ID" value="NZ_QZCE01000002.1"/>
</dbReference>